<proteinExistence type="predicted"/>
<dbReference type="PANTHER" id="PTHR11022">
    <property type="entry name" value="PEPTIDOGLYCAN RECOGNITION PROTEIN"/>
    <property type="match status" value="1"/>
</dbReference>
<dbReference type="SUPFAM" id="SSF55846">
    <property type="entry name" value="N-acetylmuramoyl-L-alanine amidase-like"/>
    <property type="match status" value="1"/>
</dbReference>
<dbReference type="InterPro" id="IPR036505">
    <property type="entry name" value="Amidase/PGRP_sf"/>
</dbReference>
<dbReference type="SMART" id="SM00644">
    <property type="entry name" value="Ami_2"/>
    <property type="match status" value="1"/>
</dbReference>
<dbReference type="GO" id="GO:0008745">
    <property type="term" value="F:N-acetylmuramoyl-L-alanine amidase activity"/>
    <property type="evidence" value="ECO:0007669"/>
    <property type="project" value="InterPro"/>
</dbReference>
<evidence type="ECO:0000313" key="3">
    <source>
        <dbReference type="Proteomes" id="UP000231383"/>
    </source>
</evidence>
<dbReference type="GO" id="GO:0009253">
    <property type="term" value="P:peptidoglycan catabolic process"/>
    <property type="evidence" value="ECO:0007669"/>
    <property type="project" value="InterPro"/>
</dbReference>
<name>A0A2M8EXN4_9BACT</name>
<protein>
    <recommendedName>
        <fullName evidence="1">N-acetylmuramoyl-L-alanine amidase domain-containing protein</fullName>
    </recommendedName>
</protein>
<dbReference type="CDD" id="cd06583">
    <property type="entry name" value="PGRP"/>
    <property type="match status" value="1"/>
</dbReference>
<dbReference type="InterPro" id="IPR015510">
    <property type="entry name" value="PGRP"/>
</dbReference>
<organism evidence="2 3">
    <name type="scientific">Candidatus Roizmanbacteria bacterium CG_4_9_14_0_2_um_filter_39_13</name>
    <dbReference type="NCBI Taxonomy" id="1974839"/>
    <lineage>
        <taxon>Bacteria</taxon>
        <taxon>Candidatus Roizmaniibacteriota</taxon>
    </lineage>
</organism>
<comment type="caution">
    <text evidence="2">The sequence shown here is derived from an EMBL/GenBank/DDBJ whole genome shotgun (WGS) entry which is preliminary data.</text>
</comment>
<dbReference type="InterPro" id="IPR002502">
    <property type="entry name" value="Amidase_domain"/>
</dbReference>
<accession>A0A2M8EXN4</accession>
<gene>
    <name evidence="2" type="ORF">CO051_04905</name>
</gene>
<evidence type="ECO:0000259" key="1">
    <source>
        <dbReference type="SMART" id="SM00644"/>
    </source>
</evidence>
<sequence length="244" mass="28725">MEFKESYKYIKPEDYIKQFAVTDWYLQLQPELQGYFYRYDGNKEKKSHAWLAKRSELVKMVCELLEADKIALGSFGPHWDEERKPIETIVIHHSSTPPETSLQVINALGLIRLYAPFYSQKEGEHFGKPIWSNHFYKSRQTFIAYHYIIRKDGSFEHTLQDNQIGWHCGNWHLNCRSIAICFLDDLKERRPSKKALRTAREIIKKYPNCDILGHKEIKPTTTCPGNLFVGKEGWRNNLLSENIV</sequence>
<reference evidence="3" key="1">
    <citation type="submission" date="2017-09" db="EMBL/GenBank/DDBJ databases">
        <title>Depth-based differentiation of microbial function through sediment-hosted aquifers and enrichment of novel symbionts in the deep terrestrial subsurface.</title>
        <authorList>
            <person name="Probst A.J."/>
            <person name="Ladd B."/>
            <person name="Jarett J.K."/>
            <person name="Geller-Mcgrath D.E."/>
            <person name="Sieber C.M.K."/>
            <person name="Emerson J.B."/>
            <person name="Anantharaman K."/>
            <person name="Thomas B.C."/>
            <person name="Malmstrom R."/>
            <person name="Stieglmeier M."/>
            <person name="Klingl A."/>
            <person name="Woyke T."/>
            <person name="Ryan C.M."/>
            <person name="Banfield J.F."/>
        </authorList>
    </citation>
    <scope>NUCLEOTIDE SEQUENCE [LARGE SCALE GENOMIC DNA]</scope>
</reference>
<dbReference type="Pfam" id="PF01510">
    <property type="entry name" value="Amidase_2"/>
    <property type="match status" value="1"/>
</dbReference>
<dbReference type="AlphaFoldDB" id="A0A2M8EXN4"/>
<evidence type="ECO:0000313" key="2">
    <source>
        <dbReference type="EMBL" id="PJC30796.1"/>
    </source>
</evidence>
<dbReference type="Gene3D" id="3.40.80.10">
    <property type="entry name" value="Peptidoglycan recognition protein-like"/>
    <property type="match status" value="1"/>
</dbReference>
<feature type="domain" description="N-acetylmuramoyl-L-alanine amidase" evidence="1">
    <location>
        <begin position="76"/>
        <end position="225"/>
    </location>
</feature>
<dbReference type="PANTHER" id="PTHR11022:SF41">
    <property type="entry name" value="PEPTIDOGLYCAN-RECOGNITION PROTEIN LC-RELATED"/>
    <property type="match status" value="1"/>
</dbReference>
<dbReference type="EMBL" id="PFSC01000126">
    <property type="protein sequence ID" value="PJC30796.1"/>
    <property type="molecule type" value="Genomic_DNA"/>
</dbReference>
<dbReference type="Proteomes" id="UP000231383">
    <property type="component" value="Unassembled WGS sequence"/>
</dbReference>